<dbReference type="Proteomes" id="UP000887013">
    <property type="component" value="Unassembled WGS sequence"/>
</dbReference>
<dbReference type="EMBL" id="BMAW01002840">
    <property type="protein sequence ID" value="GFS80585.1"/>
    <property type="molecule type" value="Genomic_DNA"/>
</dbReference>
<feature type="non-terminal residue" evidence="1">
    <location>
        <position position="1"/>
    </location>
</feature>
<keyword evidence="2" id="KW-1185">Reference proteome</keyword>
<evidence type="ECO:0000313" key="1">
    <source>
        <dbReference type="EMBL" id="GFS80585.1"/>
    </source>
</evidence>
<protein>
    <submittedName>
        <fullName evidence="1">Uncharacterized protein</fullName>
    </submittedName>
</protein>
<accession>A0A8X6T574</accession>
<evidence type="ECO:0000313" key="2">
    <source>
        <dbReference type="Proteomes" id="UP000887013"/>
    </source>
</evidence>
<sequence length="61" mass="6793">MLRTRGLITEETASLFGLQWHTCSFDDAMLIDDSPFASSNGSQTVQNILDKGVEGQSFRRI</sequence>
<comment type="caution">
    <text evidence="1">The sequence shown here is derived from an EMBL/GenBank/DDBJ whole genome shotgun (WGS) entry which is preliminary data.</text>
</comment>
<organism evidence="1 2">
    <name type="scientific">Nephila pilipes</name>
    <name type="common">Giant wood spider</name>
    <name type="synonym">Nephila maculata</name>
    <dbReference type="NCBI Taxonomy" id="299642"/>
    <lineage>
        <taxon>Eukaryota</taxon>
        <taxon>Metazoa</taxon>
        <taxon>Ecdysozoa</taxon>
        <taxon>Arthropoda</taxon>
        <taxon>Chelicerata</taxon>
        <taxon>Arachnida</taxon>
        <taxon>Araneae</taxon>
        <taxon>Araneomorphae</taxon>
        <taxon>Entelegynae</taxon>
        <taxon>Araneoidea</taxon>
        <taxon>Nephilidae</taxon>
        <taxon>Nephila</taxon>
    </lineage>
</organism>
<gene>
    <name evidence="1" type="ORF">NPIL_90671</name>
</gene>
<reference evidence="1" key="1">
    <citation type="submission" date="2020-08" db="EMBL/GenBank/DDBJ databases">
        <title>Multicomponent nature underlies the extraordinary mechanical properties of spider dragline silk.</title>
        <authorList>
            <person name="Kono N."/>
            <person name="Nakamura H."/>
            <person name="Mori M."/>
            <person name="Yoshida Y."/>
            <person name="Ohtoshi R."/>
            <person name="Malay A.D."/>
            <person name="Moran D.A.P."/>
            <person name="Tomita M."/>
            <person name="Numata K."/>
            <person name="Arakawa K."/>
        </authorList>
    </citation>
    <scope>NUCLEOTIDE SEQUENCE</scope>
</reference>
<proteinExistence type="predicted"/>
<name>A0A8X6T574_NEPPI</name>
<dbReference type="AlphaFoldDB" id="A0A8X6T574"/>